<dbReference type="EMBL" id="CP036276">
    <property type="protein sequence ID" value="QDU42349.1"/>
    <property type="molecule type" value="Genomic_DNA"/>
</dbReference>
<gene>
    <name evidence="2" type="ORF">Mal52_08050</name>
</gene>
<dbReference type="KEGG" id="sdyn:Mal52_08050"/>
<reference evidence="2 3" key="1">
    <citation type="submission" date="2019-02" db="EMBL/GenBank/DDBJ databases">
        <title>Deep-cultivation of Planctomycetes and their phenomic and genomic characterization uncovers novel biology.</title>
        <authorList>
            <person name="Wiegand S."/>
            <person name="Jogler M."/>
            <person name="Boedeker C."/>
            <person name="Pinto D."/>
            <person name="Vollmers J."/>
            <person name="Rivas-Marin E."/>
            <person name="Kohn T."/>
            <person name="Peeters S.H."/>
            <person name="Heuer A."/>
            <person name="Rast P."/>
            <person name="Oberbeckmann S."/>
            <person name="Bunk B."/>
            <person name="Jeske O."/>
            <person name="Meyerdierks A."/>
            <person name="Storesund J.E."/>
            <person name="Kallscheuer N."/>
            <person name="Luecker S."/>
            <person name="Lage O.M."/>
            <person name="Pohl T."/>
            <person name="Merkel B.J."/>
            <person name="Hornburger P."/>
            <person name="Mueller R.-W."/>
            <person name="Bruemmer F."/>
            <person name="Labrenz M."/>
            <person name="Spormann A.M."/>
            <person name="Op den Camp H."/>
            <person name="Overmann J."/>
            <person name="Amann R."/>
            <person name="Jetten M.S.M."/>
            <person name="Mascher T."/>
            <person name="Medema M.H."/>
            <person name="Devos D.P."/>
            <person name="Kaster A.-K."/>
            <person name="Ovreas L."/>
            <person name="Rohde M."/>
            <person name="Galperin M.Y."/>
            <person name="Jogler C."/>
        </authorList>
    </citation>
    <scope>NUCLEOTIDE SEQUENCE [LARGE SCALE GENOMIC DNA]</scope>
    <source>
        <strain evidence="2 3">Mal52</strain>
    </source>
</reference>
<name>A0A517ZIR0_9PLAN</name>
<dbReference type="Proteomes" id="UP000319383">
    <property type="component" value="Chromosome"/>
</dbReference>
<evidence type="ECO:0000313" key="3">
    <source>
        <dbReference type="Proteomes" id="UP000319383"/>
    </source>
</evidence>
<accession>A0A517ZIR0</accession>
<evidence type="ECO:0000256" key="1">
    <source>
        <dbReference type="SAM" id="MobiDB-lite"/>
    </source>
</evidence>
<proteinExistence type="predicted"/>
<dbReference type="AlphaFoldDB" id="A0A517ZIR0"/>
<sequence length="105" mass="11885">MEEIDFSGHLTGGSNSSPYEVTGKYLPTQKGTIVYWEGAFRLDPIAYPGEMGEWVDNYQTMLDLAEYTLHVNEQAHLIEITDVEHDGAGNWQYRFTSAPHSRTSN</sequence>
<evidence type="ECO:0000313" key="2">
    <source>
        <dbReference type="EMBL" id="QDU42349.1"/>
    </source>
</evidence>
<dbReference type="RefSeq" id="WP_145374410.1">
    <property type="nucleotide sequence ID" value="NZ_CP036276.1"/>
</dbReference>
<protein>
    <submittedName>
        <fullName evidence="2">Uncharacterized protein</fullName>
    </submittedName>
</protein>
<organism evidence="2 3">
    <name type="scientific">Symmachiella dynata</name>
    <dbReference type="NCBI Taxonomy" id="2527995"/>
    <lineage>
        <taxon>Bacteria</taxon>
        <taxon>Pseudomonadati</taxon>
        <taxon>Planctomycetota</taxon>
        <taxon>Planctomycetia</taxon>
        <taxon>Planctomycetales</taxon>
        <taxon>Planctomycetaceae</taxon>
        <taxon>Symmachiella</taxon>
    </lineage>
</organism>
<feature type="region of interest" description="Disordered" evidence="1">
    <location>
        <begin position="1"/>
        <end position="21"/>
    </location>
</feature>
<keyword evidence="3" id="KW-1185">Reference proteome</keyword>